<dbReference type="Proteomes" id="UP001272242">
    <property type="component" value="Unassembled WGS sequence"/>
</dbReference>
<comment type="caution">
    <text evidence="2">The sequence shown here is derived from an EMBL/GenBank/DDBJ whole genome shotgun (WGS) entry which is preliminary data.</text>
</comment>
<evidence type="ECO:0000313" key="3">
    <source>
        <dbReference type="Proteomes" id="UP001272242"/>
    </source>
</evidence>
<proteinExistence type="predicted"/>
<keyword evidence="3" id="KW-1185">Reference proteome</keyword>
<organism evidence="2 3">
    <name type="scientific">Gemmata algarum</name>
    <dbReference type="NCBI Taxonomy" id="2975278"/>
    <lineage>
        <taxon>Bacteria</taxon>
        <taxon>Pseudomonadati</taxon>
        <taxon>Planctomycetota</taxon>
        <taxon>Planctomycetia</taxon>
        <taxon>Gemmatales</taxon>
        <taxon>Gemmataceae</taxon>
        <taxon>Gemmata</taxon>
    </lineage>
</organism>
<sequence length="397" mass="44101">MWTRHGVWLAGGVLALAALGAVRAQVEKGGNVEKAGQVEKAAAGAEPSEDKVPAANDPDKFAWDLFLEICRPAGAGTRDVRWEMWAEEDNIFADPNTEPRWPGQKPQRQLRPSRQHELRKLQMPNLKALPDLPGDRAPGGEEVRINRHAFDYVVKNGLWYQQGVIKTAQAPTGIKFPTDSLAIKALWKVITPAEKPRYHWDEYTDPKAKKPVTVGLIALHVTSKVLPNWHWATFEQEDNPAFADEIGAHDSYGMIPAVVRPNAEPNKGYKTALKPVLLERMKKDGLSPEWTHYRLKGAQIDFTDSTGRPTILGNSITEAGFVATSSCVTCHARASAMLGGGNPPQWTTLSVFRPDGQSDNGPVNPNWFWAPGSPTPKFYQVDFLWELGFRPKYRTAK</sequence>
<dbReference type="RefSeq" id="WP_320687338.1">
    <property type="nucleotide sequence ID" value="NZ_JAXBLV010000184.1"/>
</dbReference>
<gene>
    <name evidence="2" type="ORF">R5W23_002063</name>
</gene>
<protein>
    <recommendedName>
        <fullName evidence="4">Cytochrome c domain-containing protein</fullName>
    </recommendedName>
</protein>
<dbReference type="EMBL" id="JAXBLV010000184">
    <property type="protein sequence ID" value="MDY3560817.1"/>
    <property type="molecule type" value="Genomic_DNA"/>
</dbReference>
<evidence type="ECO:0000313" key="2">
    <source>
        <dbReference type="EMBL" id="MDY3560817.1"/>
    </source>
</evidence>
<reference evidence="3" key="1">
    <citation type="journal article" date="2023" name="Mar. Drugs">
        <title>Gemmata algarum, a Novel Planctomycete Isolated from an Algal Mat, Displays Antimicrobial Activity.</title>
        <authorList>
            <person name="Kumar G."/>
            <person name="Kallscheuer N."/>
            <person name="Kashif M."/>
            <person name="Ahamad S."/>
            <person name="Jagadeeshwari U."/>
            <person name="Pannikurungottu S."/>
            <person name="Haufschild T."/>
            <person name="Kabuu M."/>
            <person name="Sasikala C."/>
            <person name="Jogler C."/>
            <person name="Ramana C."/>
        </authorList>
    </citation>
    <scope>NUCLEOTIDE SEQUENCE [LARGE SCALE GENOMIC DNA]</scope>
    <source>
        <strain evidence="3">JC673</strain>
    </source>
</reference>
<name>A0ABU5F1Z7_9BACT</name>
<evidence type="ECO:0008006" key="4">
    <source>
        <dbReference type="Google" id="ProtNLM"/>
    </source>
</evidence>
<accession>A0ABU5F1Z7</accession>
<feature type="region of interest" description="Disordered" evidence="1">
    <location>
        <begin position="93"/>
        <end position="115"/>
    </location>
</feature>
<evidence type="ECO:0000256" key="1">
    <source>
        <dbReference type="SAM" id="MobiDB-lite"/>
    </source>
</evidence>